<dbReference type="AlphaFoldDB" id="A0A3Q0JKJ1"/>
<feature type="compositionally biased region" description="Low complexity" evidence="1">
    <location>
        <begin position="145"/>
        <end position="160"/>
    </location>
</feature>
<dbReference type="InterPro" id="IPR033593">
    <property type="entry name" value="N-RASSF"/>
</dbReference>
<dbReference type="InterPro" id="IPR056742">
    <property type="entry name" value="BLTP1_C"/>
</dbReference>
<dbReference type="PANTHER" id="PTHR15286:SF6">
    <property type="entry name" value="GH01133P"/>
    <property type="match status" value="1"/>
</dbReference>
<evidence type="ECO:0000313" key="4">
    <source>
        <dbReference type="RefSeq" id="XP_026688871.1"/>
    </source>
</evidence>
<evidence type="ECO:0000313" key="3">
    <source>
        <dbReference type="Proteomes" id="UP000079169"/>
    </source>
</evidence>
<feature type="region of interest" description="Disordered" evidence="1">
    <location>
        <begin position="137"/>
        <end position="198"/>
    </location>
</feature>
<dbReference type="Pfam" id="PF21712">
    <property type="entry name" value="RASSF8-10_RA"/>
    <property type="match status" value="1"/>
</dbReference>
<reference evidence="4" key="1">
    <citation type="submission" date="2025-08" db="UniProtKB">
        <authorList>
            <consortium name="RefSeq"/>
        </authorList>
    </citation>
    <scope>IDENTIFICATION</scope>
</reference>
<dbReference type="GeneID" id="103523669"/>
<dbReference type="InterPro" id="IPR029071">
    <property type="entry name" value="Ubiquitin-like_domsf"/>
</dbReference>
<dbReference type="PaxDb" id="121845-A0A3Q0JKJ1"/>
<feature type="compositionally biased region" description="Polar residues" evidence="1">
    <location>
        <begin position="109"/>
        <end position="123"/>
    </location>
</feature>
<proteinExistence type="predicted"/>
<dbReference type="KEGG" id="dci:103523669"/>
<feature type="region of interest" description="Disordered" evidence="1">
    <location>
        <begin position="88"/>
        <end position="123"/>
    </location>
</feature>
<feature type="compositionally biased region" description="Polar residues" evidence="1">
    <location>
        <begin position="189"/>
        <end position="198"/>
    </location>
</feature>
<dbReference type="Pfam" id="PF25040">
    <property type="entry name" value="BLTP1_C"/>
    <property type="match status" value="1"/>
</dbReference>
<dbReference type="PANTHER" id="PTHR15286">
    <property type="entry name" value="RAS-ASSOCIATING DOMAIN CONTAINING PROTEIN"/>
    <property type="match status" value="1"/>
</dbReference>
<evidence type="ECO:0000256" key="1">
    <source>
        <dbReference type="SAM" id="MobiDB-lite"/>
    </source>
</evidence>
<feature type="compositionally biased region" description="Low complexity" evidence="1">
    <location>
        <begin position="93"/>
        <end position="108"/>
    </location>
</feature>
<dbReference type="RefSeq" id="XP_026688871.1">
    <property type="nucleotide sequence ID" value="XM_026833070.1"/>
</dbReference>
<dbReference type="Proteomes" id="UP000079169">
    <property type="component" value="Unplaced"/>
</dbReference>
<organism evidence="3 4">
    <name type="scientific">Diaphorina citri</name>
    <name type="common">Asian citrus psyllid</name>
    <dbReference type="NCBI Taxonomy" id="121845"/>
    <lineage>
        <taxon>Eukaryota</taxon>
        <taxon>Metazoa</taxon>
        <taxon>Ecdysozoa</taxon>
        <taxon>Arthropoda</taxon>
        <taxon>Hexapoda</taxon>
        <taxon>Insecta</taxon>
        <taxon>Pterygota</taxon>
        <taxon>Neoptera</taxon>
        <taxon>Paraneoptera</taxon>
        <taxon>Hemiptera</taxon>
        <taxon>Sternorrhyncha</taxon>
        <taxon>Psylloidea</taxon>
        <taxon>Psyllidae</taxon>
        <taxon>Diaphorininae</taxon>
        <taxon>Diaphorina</taxon>
    </lineage>
</organism>
<sequence length="328" mass="36156">MELKVWVEGMQKIVSGVTESTTCQDIVFALAHATGKTGRYTLIERFRNNERLLTPQDHPIKELLKLGEYANEVHFILQRSLQSTPNCAQKWVQGSSPSSQPSQLIGSPTTHSQSLSSTNQYSNYATNKDVRKALFPDANHMDNNSDLSSPLSSLSSHTSLRTTPREEKSQSRPSSYHQDGNGKIMPMSPLSQHNSSQKRYSLSLNNKTFIMTDGYLVEILLVSTISRRNIRDPAALAGLPIIMDYPIIISNSIADLKSDRTHKLTKDFRSEGRLSVGSTGHKNLFISLGLGGASLDAKGGIVGGTIEISKVDTFILIKEDPSMEPEHT</sequence>
<feature type="domain" description="Ras-associating" evidence="2">
    <location>
        <begin position="1"/>
        <end position="82"/>
    </location>
</feature>
<name>A0A3Q0JKJ1_DIACI</name>
<dbReference type="InterPro" id="IPR048945">
    <property type="entry name" value="RASSF8/10_RA"/>
</dbReference>
<keyword evidence="3" id="KW-1185">Reference proteome</keyword>
<dbReference type="GO" id="GO:0007165">
    <property type="term" value="P:signal transduction"/>
    <property type="evidence" value="ECO:0007669"/>
    <property type="project" value="InterPro"/>
</dbReference>
<feature type="non-terminal residue" evidence="4">
    <location>
        <position position="328"/>
    </location>
</feature>
<protein>
    <submittedName>
        <fullName evidence="4">Uncharacterized protein LOC103523669</fullName>
    </submittedName>
</protein>
<dbReference type="InterPro" id="IPR000159">
    <property type="entry name" value="RA_dom"/>
</dbReference>
<dbReference type="Gene3D" id="3.10.20.90">
    <property type="entry name" value="Phosphatidylinositol 3-kinase Catalytic Subunit, Chain A, domain 1"/>
    <property type="match status" value="1"/>
</dbReference>
<gene>
    <name evidence="4" type="primary">LOC103523669</name>
</gene>
<dbReference type="STRING" id="121845.A0A3Q0JKJ1"/>
<dbReference type="SUPFAM" id="SSF54236">
    <property type="entry name" value="Ubiquitin-like"/>
    <property type="match status" value="1"/>
</dbReference>
<evidence type="ECO:0000259" key="2">
    <source>
        <dbReference type="PROSITE" id="PS50200"/>
    </source>
</evidence>
<dbReference type="PROSITE" id="PS50200">
    <property type="entry name" value="RA"/>
    <property type="match status" value="1"/>
</dbReference>
<accession>A0A3Q0JKJ1</accession>